<reference evidence="3" key="1">
    <citation type="submission" date="2024-03" db="EMBL/GenBank/DDBJ databases">
        <title>WGS assembly of Saponaria officinalis var. Norfolk2.</title>
        <authorList>
            <person name="Jenkins J."/>
            <person name="Shu S."/>
            <person name="Grimwood J."/>
            <person name="Barry K."/>
            <person name="Goodstein D."/>
            <person name="Schmutz J."/>
            <person name="Leebens-Mack J."/>
            <person name="Osbourn A."/>
        </authorList>
    </citation>
    <scope>NUCLEOTIDE SEQUENCE [LARGE SCALE GENOMIC DNA]</scope>
    <source>
        <strain evidence="3">JIC</strain>
    </source>
</reference>
<dbReference type="AlphaFoldDB" id="A0AAW1JSQ3"/>
<evidence type="ECO:0000256" key="2">
    <source>
        <dbReference type="SAM" id="MobiDB-lite"/>
    </source>
</evidence>
<name>A0AAW1JSQ3_SAPOF</name>
<evidence type="ECO:0000256" key="1">
    <source>
        <dbReference type="ARBA" id="ARBA00008601"/>
    </source>
</evidence>
<gene>
    <name evidence="3" type="ORF">RND81_07G150900</name>
</gene>
<dbReference type="EMBL" id="JBDFQZ010000007">
    <property type="protein sequence ID" value="KAK9706775.1"/>
    <property type="molecule type" value="Genomic_DNA"/>
</dbReference>
<dbReference type="GO" id="GO:0008138">
    <property type="term" value="F:protein tyrosine/serine/threonine phosphatase activity"/>
    <property type="evidence" value="ECO:0007669"/>
    <property type="project" value="TreeGrafter"/>
</dbReference>
<feature type="compositionally biased region" description="Polar residues" evidence="2">
    <location>
        <begin position="1"/>
        <end position="16"/>
    </location>
</feature>
<feature type="region of interest" description="Disordered" evidence="2">
    <location>
        <begin position="1"/>
        <end position="69"/>
    </location>
</feature>
<evidence type="ECO:0008006" key="5">
    <source>
        <dbReference type="Google" id="ProtNLM"/>
    </source>
</evidence>
<feature type="compositionally biased region" description="Polar residues" evidence="2">
    <location>
        <begin position="29"/>
        <end position="39"/>
    </location>
</feature>
<feature type="compositionally biased region" description="Polar residues" evidence="2">
    <location>
        <begin position="58"/>
        <end position="69"/>
    </location>
</feature>
<proteinExistence type="inferred from homology"/>
<dbReference type="PANTHER" id="PTHR45848">
    <property type="entry name" value="DUAL SPECIFICITY PROTEIN PHOSPHATASE 12 FAMILY MEMBER"/>
    <property type="match status" value="1"/>
</dbReference>
<comment type="caution">
    <text evidence="3">The sequence shown here is derived from an EMBL/GenBank/DDBJ whole genome shotgun (WGS) entry which is preliminary data.</text>
</comment>
<organism evidence="3 4">
    <name type="scientific">Saponaria officinalis</name>
    <name type="common">Common soapwort</name>
    <name type="synonym">Lychnis saponaria</name>
    <dbReference type="NCBI Taxonomy" id="3572"/>
    <lineage>
        <taxon>Eukaryota</taxon>
        <taxon>Viridiplantae</taxon>
        <taxon>Streptophyta</taxon>
        <taxon>Embryophyta</taxon>
        <taxon>Tracheophyta</taxon>
        <taxon>Spermatophyta</taxon>
        <taxon>Magnoliopsida</taxon>
        <taxon>eudicotyledons</taxon>
        <taxon>Gunneridae</taxon>
        <taxon>Pentapetalae</taxon>
        <taxon>Caryophyllales</taxon>
        <taxon>Caryophyllaceae</taxon>
        <taxon>Caryophylleae</taxon>
        <taxon>Saponaria</taxon>
    </lineage>
</organism>
<dbReference type="Proteomes" id="UP001443914">
    <property type="component" value="Unassembled WGS sequence"/>
</dbReference>
<dbReference type="PANTHER" id="PTHR45848:SF6">
    <property type="entry name" value="OS02G0251700 PROTEIN"/>
    <property type="match status" value="1"/>
</dbReference>
<accession>A0AAW1JSQ3</accession>
<comment type="similarity">
    <text evidence="1">Belongs to the protein-tyrosine phosphatase family. Non-receptor class dual specificity subfamily.</text>
</comment>
<evidence type="ECO:0000313" key="3">
    <source>
        <dbReference type="EMBL" id="KAK9706775.1"/>
    </source>
</evidence>
<sequence>MTEATTSEITPDQNAQRMEDNFCDIKPGQNMQETESIVSETCPGPKGQTAEIDEIPDQKSQLTDTSSSDMTPDLKGTLIYRCKKCRQIVASEENLVSHEQGDGEASFRGRKKSVEPNAPECTAIFVEPLKWMLPVQEGYISEKLYCIGCKSKLGFFTWIGMQCSCGAWVRPAFQIIKSRVDECRI</sequence>
<evidence type="ECO:0000313" key="4">
    <source>
        <dbReference type="Proteomes" id="UP001443914"/>
    </source>
</evidence>
<protein>
    <recommendedName>
        <fullName evidence="5">Inactive dual specificity protein phosphatase-like</fullName>
    </recommendedName>
</protein>
<keyword evidence="4" id="KW-1185">Reference proteome</keyword>